<name>A0ABQ9I896_9NEOP</name>
<proteinExistence type="predicted"/>
<evidence type="ECO:0000256" key="1">
    <source>
        <dbReference type="SAM" id="MobiDB-lite"/>
    </source>
</evidence>
<dbReference type="EMBL" id="JARBHB010000002">
    <property type="protein sequence ID" value="KAJ8892702.1"/>
    <property type="molecule type" value="Genomic_DNA"/>
</dbReference>
<organism evidence="2 3">
    <name type="scientific">Dryococelus australis</name>
    <dbReference type="NCBI Taxonomy" id="614101"/>
    <lineage>
        <taxon>Eukaryota</taxon>
        <taxon>Metazoa</taxon>
        <taxon>Ecdysozoa</taxon>
        <taxon>Arthropoda</taxon>
        <taxon>Hexapoda</taxon>
        <taxon>Insecta</taxon>
        <taxon>Pterygota</taxon>
        <taxon>Neoptera</taxon>
        <taxon>Polyneoptera</taxon>
        <taxon>Phasmatodea</taxon>
        <taxon>Verophasmatodea</taxon>
        <taxon>Anareolatae</taxon>
        <taxon>Phasmatidae</taxon>
        <taxon>Eurycanthinae</taxon>
        <taxon>Dryococelus</taxon>
    </lineage>
</organism>
<evidence type="ECO:0000313" key="2">
    <source>
        <dbReference type="EMBL" id="KAJ8892702.1"/>
    </source>
</evidence>
<keyword evidence="3" id="KW-1185">Reference proteome</keyword>
<sequence>MRQPSLHTCTLRNKVTSVYAERRRTEKKERREYHWTSGSEEGESAAGWTLDYMPYFAALLQVTLEKRDRIAVQMVAQRKNEVRHDERQGRLTLNNFEVVCRRKDSTPCCNLAKRLLYGIFVDLKRGYLGARPDCLVREENSLVECKENRTELSANFGFFGNYRQTGKASYKNVSGVNILEAGIDTETMVVAGWVDIFCSPQVLTTWQQHTVFRENGVAPHVRVHHLLLSPRPSLLYIAAPSRRRFQQATRSESPRQWRAEFDTAPPPYITITRLTVKFEKESTVCDVKCGRCGTDKMTMDKRSVKSVLHIFTGSSMKLNLYGKLRVSQVPVNQSKPQSSHVRRRTCTTSPPLDIRRTRRSFGQFRTESVVDAYQVWCKVELIRKLRGWKNKIIKVTKIALHEKIDLLCHVSGNIQPIPAAFPFPLLAALHRFHTWMVSDDHAHDNSRVSMSVPARRLVNKENESAGLTSKYKPATELTLQKPSPEDHESNPGPPECESSKLPLRHLAWLQARGMKNSMLAFVKL</sequence>
<dbReference type="Proteomes" id="UP001159363">
    <property type="component" value="Chromosome 2"/>
</dbReference>
<feature type="region of interest" description="Disordered" evidence="1">
    <location>
        <begin position="462"/>
        <end position="498"/>
    </location>
</feature>
<protein>
    <recommendedName>
        <fullName evidence="4">YqaJ viral recombinase domain-containing protein</fullName>
    </recommendedName>
</protein>
<reference evidence="2 3" key="1">
    <citation type="submission" date="2023-02" db="EMBL/GenBank/DDBJ databases">
        <title>LHISI_Scaffold_Assembly.</title>
        <authorList>
            <person name="Stuart O.P."/>
            <person name="Cleave R."/>
            <person name="Magrath M.J.L."/>
            <person name="Mikheyev A.S."/>
        </authorList>
    </citation>
    <scope>NUCLEOTIDE SEQUENCE [LARGE SCALE GENOMIC DNA]</scope>
    <source>
        <strain evidence="2">Daus_M_001</strain>
        <tissue evidence="2">Leg muscle</tissue>
    </source>
</reference>
<evidence type="ECO:0000313" key="3">
    <source>
        <dbReference type="Proteomes" id="UP001159363"/>
    </source>
</evidence>
<accession>A0ABQ9I896</accession>
<comment type="caution">
    <text evidence="2">The sequence shown here is derived from an EMBL/GenBank/DDBJ whole genome shotgun (WGS) entry which is preliminary data.</text>
</comment>
<evidence type="ECO:0008006" key="4">
    <source>
        <dbReference type="Google" id="ProtNLM"/>
    </source>
</evidence>
<gene>
    <name evidence="2" type="ORF">PR048_005283</name>
</gene>